<keyword evidence="3" id="KW-1185">Reference proteome</keyword>
<name>A0AAD3T0W7_NEPGR</name>
<evidence type="ECO:0000256" key="1">
    <source>
        <dbReference type="SAM" id="SignalP"/>
    </source>
</evidence>
<evidence type="ECO:0000313" key="3">
    <source>
        <dbReference type="Proteomes" id="UP001279734"/>
    </source>
</evidence>
<keyword evidence="1" id="KW-0732">Signal</keyword>
<dbReference type="AlphaFoldDB" id="A0AAD3T0W7"/>
<feature type="chain" id="PRO_5042119728" description="Secreted protein" evidence="1">
    <location>
        <begin position="20"/>
        <end position="101"/>
    </location>
</feature>
<dbReference type="PROSITE" id="PS51257">
    <property type="entry name" value="PROKAR_LIPOPROTEIN"/>
    <property type="match status" value="1"/>
</dbReference>
<reference evidence="2" key="1">
    <citation type="submission" date="2023-05" db="EMBL/GenBank/DDBJ databases">
        <title>Nepenthes gracilis genome sequencing.</title>
        <authorList>
            <person name="Fukushima K."/>
        </authorList>
    </citation>
    <scope>NUCLEOTIDE SEQUENCE</scope>
    <source>
        <strain evidence="2">SING2019-196</strain>
    </source>
</reference>
<accession>A0AAD3T0W7</accession>
<evidence type="ECO:0008006" key="4">
    <source>
        <dbReference type="Google" id="ProtNLM"/>
    </source>
</evidence>
<proteinExistence type="predicted"/>
<dbReference type="Proteomes" id="UP001279734">
    <property type="component" value="Unassembled WGS sequence"/>
</dbReference>
<gene>
    <name evidence="2" type="ORF">Nepgr_022760</name>
</gene>
<feature type="signal peptide" evidence="1">
    <location>
        <begin position="1"/>
        <end position="19"/>
    </location>
</feature>
<organism evidence="2 3">
    <name type="scientific">Nepenthes gracilis</name>
    <name type="common">Slender pitcher plant</name>
    <dbReference type="NCBI Taxonomy" id="150966"/>
    <lineage>
        <taxon>Eukaryota</taxon>
        <taxon>Viridiplantae</taxon>
        <taxon>Streptophyta</taxon>
        <taxon>Embryophyta</taxon>
        <taxon>Tracheophyta</taxon>
        <taxon>Spermatophyta</taxon>
        <taxon>Magnoliopsida</taxon>
        <taxon>eudicotyledons</taxon>
        <taxon>Gunneridae</taxon>
        <taxon>Pentapetalae</taxon>
        <taxon>Caryophyllales</taxon>
        <taxon>Nepenthaceae</taxon>
        <taxon>Nepenthes</taxon>
    </lineage>
</organism>
<evidence type="ECO:0000313" key="2">
    <source>
        <dbReference type="EMBL" id="GMH20918.1"/>
    </source>
</evidence>
<dbReference type="EMBL" id="BSYO01000022">
    <property type="protein sequence ID" value="GMH20918.1"/>
    <property type="molecule type" value="Genomic_DNA"/>
</dbReference>
<comment type="caution">
    <text evidence="2">The sequence shown here is derived from an EMBL/GenBank/DDBJ whole genome shotgun (WGS) entry which is preliminary data.</text>
</comment>
<sequence>MPFKSFFTSLLGLFSCCNGGGPCVGSSLSSSLSFRRIVLIGVAWWSGASAPREEKVASSPSHQGRYGHSICGPCWRVSACLRRSFMSLPQVHAVIAAMGQE</sequence>
<protein>
    <recommendedName>
        <fullName evidence="4">Secreted protein</fullName>
    </recommendedName>
</protein>